<name>A0ABR6YF96_9BURK</name>
<feature type="transmembrane region" description="Helical" evidence="1">
    <location>
        <begin position="123"/>
        <end position="142"/>
    </location>
</feature>
<organism evidence="2 3">
    <name type="scientific">Undibacterium flavidum</name>
    <dbReference type="NCBI Taxonomy" id="2762297"/>
    <lineage>
        <taxon>Bacteria</taxon>
        <taxon>Pseudomonadati</taxon>
        <taxon>Pseudomonadota</taxon>
        <taxon>Betaproteobacteria</taxon>
        <taxon>Burkholderiales</taxon>
        <taxon>Oxalobacteraceae</taxon>
        <taxon>Undibacterium</taxon>
    </lineage>
</organism>
<keyword evidence="1" id="KW-1133">Transmembrane helix</keyword>
<evidence type="ECO:0008006" key="4">
    <source>
        <dbReference type="Google" id="ProtNLM"/>
    </source>
</evidence>
<evidence type="ECO:0000313" key="2">
    <source>
        <dbReference type="EMBL" id="MBC3875240.1"/>
    </source>
</evidence>
<dbReference type="Proteomes" id="UP000624279">
    <property type="component" value="Unassembled WGS sequence"/>
</dbReference>
<keyword evidence="1" id="KW-0472">Membrane</keyword>
<feature type="transmembrane region" description="Helical" evidence="1">
    <location>
        <begin position="21"/>
        <end position="54"/>
    </location>
</feature>
<comment type="caution">
    <text evidence="2">The sequence shown here is derived from an EMBL/GenBank/DDBJ whole genome shotgun (WGS) entry which is preliminary data.</text>
</comment>
<proteinExistence type="predicted"/>
<keyword evidence="1" id="KW-0812">Transmembrane</keyword>
<gene>
    <name evidence="2" type="ORF">H8K55_16755</name>
</gene>
<dbReference type="RefSeq" id="WP_186943210.1">
    <property type="nucleotide sequence ID" value="NZ_JACOGA010000016.1"/>
</dbReference>
<evidence type="ECO:0000256" key="1">
    <source>
        <dbReference type="SAM" id="Phobius"/>
    </source>
</evidence>
<evidence type="ECO:0000313" key="3">
    <source>
        <dbReference type="Proteomes" id="UP000624279"/>
    </source>
</evidence>
<protein>
    <recommendedName>
        <fullName evidence="4">DUF4175 family protein</fullName>
    </recommendedName>
</protein>
<accession>A0ABR6YF96</accession>
<keyword evidence="3" id="KW-1185">Reference proteome</keyword>
<sequence>MSAVLKQAPARLCTQIVRRRLLSYLGLCAPWIIIRSWPGLMVCLFLIGCDLIWIWRQSQTHYLSWLNAAFPAFEDSLQLLESAEKNSPLIQLQKARLLQRIESVLTPAAFKKLGAQVLQFKRWILACLFFISATVAALLSVYNQPVEIRSQRAATPVLKSASLPALNLKVTPPAYTQIPATQSAVQDLQVPEHSQIEWCIAQSSLSAELLSQVNASHIRLSNGQEVSFTENAGATCARWEASETVFWSWSADDKRHRYTLKVTPDQAPEIAVLQPLELLQVLSSQTHNITMSIQLKDDYQIVNASIHMTLARGSGENIRFSDKEILIPQGSDKRQRQWNKHWSLTELGMEPGDELYFFVRASDNAAKNPHIVRSPTYTLRLPAPDAQEDETSVLPILAKPESLRSQRQIIIDTEQLVADIQANPKLNPQLIRNRSEMIANDQAALRRRYGRFLGEESSLFGDEHEDGGHANEKPAGDLAAQYGHAHDQEENATLFDEATKKILRRALVAMWDAEKSLRAIAPKPALAPENKALEAIKQLQQADRIYLHKAAFTPPAIKEEKRLSGDVLDVKNQQRIQADSETNVPAELTDLLKALAKGNKADALPALWSKTARAWIATHIPDDEQRLKAQAAVQDVADGCQPCRVELAAWLRQGIAMDGISLQATLKFKANQTSALDRYWNAHSSPVLRTQKPALGSKP</sequence>
<reference evidence="2 3" key="1">
    <citation type="submission" date="2020-08" db="EMBL/GenBank/DDBJ databases">
        <title>Novel species isolated from subtropical streams in China.</title>
        <authorList>
            <person name="Lu H."/>
        </authorList>
    </citation>
    <scope>NUCLEOTIDE SEQUENCE [LARGE SCALE GENOMIC DNA]</scope>
    <source>
        <strain evidence="2 3">LX15W</strain>
    </source>
</reference>
<dbReference type="EMBL" id="JACOGA010000016">
    <property type="protein sequence ID" value="MBC3875240.1"/>
    <property type="molecule type" value="Genomic_DNA"/>
</dbReference>